<dbReference type="InterPro" id="IPR027417">
    <property type="entry name" value="P-loop_NTPase"/>
</dbReference>
<keyword evidence="3" id="KW-0418">Kinase</keyword>
<keyword evidence="5" id="KW-1185">Reference proteome</keyword>
<evidence type="ECO:0000313" key="5">
    <source>
        <dbReference type="Proteomes" id="UP001158576"/>
    </source>
</evidence>
<dbReference type="InterPro" id="IPR036291">
    <property type="entry name" value="NAD(P)-bd_dom_sf"/>
</dbReference>
<dbReference type="InterPro" id="IPR007858">
    <property type="entry name" value="Dpy-30_motif"/>
</dbReference>
<dbReference type="EMBL" id="OU015569">
    <property type="protein sequence ID" value="CAG5094668.1"/>
    <property type="molecule type" value="Genomic_DNA"/>
</dbReference>
<proteinExistence type="predicted"/>
<dbReference type="CDD" id="cd01428">
    <property type="entry name" value="ADK"/>
    <property type="match status" value="1"/>
</dbReference>
<dbReference type="Gene3D" id="3.40.50.300">
    <property type="entry name" value="P-loop containing nucleotide triphosphate hydrolases"/>
    <property type="match status" value="1"/>
</dbReference>
<reference evidence="4 5" key="1">
    <citation type="submission" date="2021-04" db="EMBL/GenBank/DDBJ databases">
        <authorList>
            <person name="Bliznina A."/>
        </authorList>
    </citation>
    <scope>NUCLEOTIDE SEQUENCE [LARGE SCALE GENOMIC DNA]</scope>
</reference>
<gene>
    <name evidence="4" type="ORF">OKIOD_LOCUS5318</name>
</gene>
<dbReference type="SUPFAM" id="SSF51735">
    <property type="entry name" value="NAD(P)-binding Rossmann-fold domains"/>
    <property type="match status" value="1"/>
</dbReference>
<dbReference type="Gene3D" id="3.40.50.720">
    <property type="entry name" value="NAD(P)-binding Rossmann-like Domain"/>
    <property type="match status" value="1"/>
</dbReference>
<evidence type="ECO:0000256" key="1">
    <source>
        <dbReference type="ARBA" id="ARBA00022679"/>
    </source>
</evidence>
<organism evidence="4 5">
    <name type="scientific">Oikopleura dioica</name>
    <name type="common">Tunicate</name>
    <dbReference type="NCBI Taxonomy" id="34765"/>
    <lineage>
        <taxon>Eukaryota</taxon>
        <taxon>Metazoa</taxon>
        <taxon>Chordata</taxon>
        <taxon>Tunicata</taxon>
        <taxon>Appendicularia</taxon>
        <taxon>Copelata</taxon>
        <taxon>Oikopleuridae</taxon>
        <taxon>Oikopleura</taxon>
    </lineage>
</organism>
<protein>
    <submittedName>
        <fullName evidence="4">Oidioi.mRNA.OKI2018_I69.XSR.g13760.t1.cds</fullName>
    </submittedName>
</protein>
<name>A0ABN7S9J3_OIKDI</name>
<keyword evidence="1" id="KW-0808">Transferase</keyword>
<evidence type="ECO:0000313" key="4">
    <source>
        <dbReference type="EMBL" id="CAG5094668.1"/>
    </source>
</evidence>
<dbReference type="Pfam" id="PF00406">
    <property type="entry name" value="ADK"/>
    <property type="match status" value="1"/>
</dbReference>
<dbReference type="InterPro" id="IPR047499">
    <property type="entry name" value="DD_AK7"/>
</dbReference>
<dbReference type="Gene3D" id="1.20.890.10">
    <property type="entry name" value="cAMP-dependent protein kinase regulatory subunit, dimerization-anchoring domain"/>
    <property type="match status" value="1"/>
</dbReference>
<dbReference type="CDD" id="cd22967">
    <property type="entry name" value="DD_AK7"/>
    <property type="match status" value="1"/>
</dbReference>
<evidence type="ECO:0000256" key="3">
    <source>
        <dbReference type="ARBA" id="ARBA00022777"/>
    </source>
</evidence>
<dbReference type="SUPFAM" id="SSF52540">
    <property type="entry name" value="P-loop containing nucleoside triphosphate hydrolases"/>
    <property type="match status" value="1"/>
</dbReference>
<dbReference type="Proteomes" id="UP001158576">
    <property type="component" value="Chromosome XSR"/>
</dbReference>
<dbReference type="Pfam" id="PF05186">
    <property type="entry name" value="Dpy-30"/>
    <property type="match status" value="1"/>
</dbReference>
<dbReference type="InterPro" id="IPR000850">
    <property type="entry name" value="Adenylat/UMP-CMP_kin"/>
</dbReference>
<keyword evidence="2" id="KW-0547">Nucleotide-binding</keyword>
<sequence>MSDIEENHEDGPRIPHVFVNYEEALENARNNKSNFIVSGTLLEIEGEEPREPDFNCRIVKNDSASVQAAIMAADVIIYSIAEGEHTAEAMAALEFIQQEAQHFTAPKTFVLASTCMTWLETKHLDPDDPEIPFTEDDYRKRRTSPKFKDHIALEKLAIKMGNQLKKYLTCYVICAGICYGDGESLLHWMFKAAWSGDESLPIYGSGYGQGIVPMIHVRDLASTVLYTIDLMPKTKYILAVDQSHSSVRDIVKRVSSTLTTGRTNVVPKADAQATNDISQLALDALSCNLMIEGGTVRNDFTFRWVCEDGLVEMVEDVVMEYKKSRGLLPIRIIVLGPPGVGKTCVATELAAHYKIHHIHVKAVIEDSIKNLEQLVAKGDAPAEDDEEEEEVQEKASEAEATLTQLKESMAANDGRIEESLIIDLLKQKLESKPVLNKGYVLDGYPKTYAQAKAIFEEMDEEGEPQGKPAGNKVPEMIVDLSATNDFLKERMMNLPEEVVQGTHNNEEGFLRRHAQFQADRAEEDTVIHWFSEMEIDPVIADVTQNNDEENAPIIEAIKKAVGPPRHYGLTPEEKEELARVELADQQARDAISRALKAKKEAAEAKARKANIGLWTAQLEEVRRQERQILEEKARPFRQYVATHVMPTLTAGLIECAKVKPTDPVDFLAEYLYQHNPALQ</sequence>
<evidence type="ECO:0000256" key="2">
    <source>
        <dbReference type="ARBA" id="ARBA00022741"/>
    </source>
</evidence>
<dbReference type="PANTHER" id="PTHR23359">
    <property type="entry name" value="NUCLEOTIDE KINASE"/>
    <property type="match status" value="1"/>
</dbReference>
<accession>A0ABN7S9J3</accession>